<protein>
    <recommendedName>
        <fullName evidence="4">LPXTG cell wall anchor domain-containing protein</fullName>
    </recommendedName>
</protein>
<evidence type="ECO:0008006" key="4">
    <source>
        <dbReference type="Google" id="ProtNLM"/>
    </source>
</evidence>
<keyword evidence="1" id="KW-1133">Transmembrane helix</keyword>
<reference evidence="2 3" key="1">
    <citation type="submission" date="2020-07" db="EMBL/GenBank/DDBJ databases">
        <title>Sequencing the genomes of 1000 actinobacteria strains.</title>
        <authorList>
            <person name="Klenk H.-P."/>
        </authorList>
    </citation>
    <scope>NUCLEOTIDE SEQUENCE [LARGE SCALE GENOMIC DNA]</scope>
    <source>
        <strain evidence="2 3">DSM 27576</strain>
    </source>
</reference>
<keyword evidence="1" id="KW-0472">Membrane</keyword>
<name>A0A7W3JNB7_9MICO</name>
<dbReference type="AlphaFoldDB" id="A0A7W3JNB7"/>
<gene>
    <name evidence="2" type="ORF">FHX48_001075</name>
</gene>
<proteinExistence type="predicted"/>
<evidence type="ECO:0000256" key="1">
    <source>
        <dbReference type="SAM" id="Phobius"/>
    </source>
</evidence>
<dbReference type="RefSeq" id="WP_259392922.1">
    <property type="nucleotide sequence ID" value="NZ_JAAOZB010000002.1"/>
</dbReference>
<dbReference type="Proteomes" id="UP000526083">
    <property type="component" value="Unassembled WGS sequence"/>
</dbReference>
<sequence>MVAPMPGMPWRRAAGFAVLVAAMIGGAGYALGRRRNRARD</sequence>
<comment type="caution">
    <text evidence="2">The sequence shown here is derived from an EMBL/GenBank/DDBJ whole genome shotgun (WGS) entry which is preliminary data.</text>
</comment>
<accession>A0A7W3JNB7</accession>
<evidence type="ECO:0000313" key="3">
    <source>
        <dbReference type="Proteomes" id="UP000526083"/>
    </source>
</evidence>
<keyword evidence="1" id="KW-0812">Transmembrane</keyword>
<evidence type="ECO:0000313" key="2">
    <source>
        <dbReference type="EMBL" id="MBA8816002.1"/>
    </source>
</evidence>
<keyword evidence="3" id="KW-1185">Reference proteome</keyword>
<feature type="transmembrane region" description="Helical" evidence="1">
    <location>
        <begin position="12"/>
        <end position="32"/>
    </location>
</feature>
<organism evidence="2 3">
    <name type="scientific">Microbacterium halimionae</name>
    <dbReference type="NCBI Taxonomy" id="1526413"/>
    <lineage>
        <taxon>Bacteria</taxon>
        <taxon>Bacillati</taxon>
        <taxon>Actinomycetota</taxon>
        <taxon>Actinomycetes</taxon>
        <taxon>Micrococcales</taxon>
        <taxon>Microbacteriaceae</taxon>
        <taxon>Microbacterium</taxon>
    </lineage>
</organism>
<dbReference type="EMBL" id="JACGWY010000002">
    <property type="protein sequence ID" value="MBA8816002.1"/>
    <property type="molecule type" value="Genomic_DNA"/>
</dbReference>